<keyword evidence="1" id="KW-0732">Signal</keyword>
<evidence type="ECO:0008006" key="4">
    <source>
        <dbReference type="Google" id="ProtNLM"/>
    </source>
</evidence>
<reference evidence="3" key="3">
    <citation type="submission" date="2011-05" db="EMBL/GenBank/DDBJ databases">
        <title>Complete sequence of Methylomonas methanica MC09.</title>
        <authorList>
            <consortium name="US DOE Joint Genome Institute"/>
            <person name="Lucas S."/>
            <person name="Han J."/>
            <person name="Lapidus A."/>
            <person name="Cheng J.-F."/>
            <person name="Goodwin L."/>
            <person name="Pitluck S."/>
            <person name="Peters L."/>
            <person name="Mikhailova N."/>
            <person name="Teshima H."/>
            <person name="Han C."/>
            <person name="Tapia R."/>
            <person name="Land M."/>
            <person name="Hauser L."/>
            <person name="Kyrpides N."/>
            <person name="Ivanova N."/>
            <person name="Pagani I."/>
            <person name="Stein L."/>
            <person name="Woyke T."/>
        </authorList>
    </citation>
    <scope>NUCLEOTIDE SEQUENCE [LARGE SCALE GENOMIC DNA]</scope>
    <source>
        <strain evidence="3">MC09</strain>
    </source>
</reference>
<protein>
    <recommendedName>
        <fullName evidence="4">Secreted protein</fullName>
    </recommendedName>
</protein>
<dbReference type="AlphaFoldDB" id="G0A6C3"/>
<accession>G0A6C3</accession>
<dbReference type="EMBL" id="CP002738">
    <property type="protein sequence ID" value="AEG01751.1"/>
    <property type="molecule type" value="Genomic_DNA"/>
</dbReference>
<dbReference type="RefSeq" id="WP_013819978.1">
    <property type="nucleotide sequence ID" value="NC_015572.1"/>
</dbReference>
<organism evidence="2 3">
    <name type="scientific">Methylomonas methanica (strain DSM 25384 / MC09)</name>
    <dbReference type="NCBI Taxonomy" id="857087"/>
    <lineage>
        <taxon>Bacteria</taxon>
        <taxon>Pseudomonadati</taxon>
        <taxon>Pseudomonadota</taxon>
        <taxon>Gammaproteobacteria</taxon>
        <taxon>Methylococcales</taxon>
        <taxon>Methylococcaceae</taxon>
        <taxon>Methylomonas</taxon>
    </lineage>
</organism>
<sequence length="172" mass="18546">MKRSTLLIAMITALVFPVLTSAETTDKTKLDLVVIGDSAKIDDLAIKESTEKTVYRHTHTRCAIHEYYHECEVWSCASSGSTNLTQNLSCVLVDKYACDVGVDCEGDQRSSTYQGSNTFGSKGGDDTGGVPYCWSVSECNQMISDCISVGGEFVEGTTDPKTGAPNAGYCRL</sequence>
<gene>
    <name evidence="2" type="ordered locus">Metme_3380</name>
</gene>
<name>G0A6C3_METMM</name>
<evidence type="ECO:0000256" key="1">
    <source>
        <dbReference type="SAM" id="SignalP"/>
    </source>
</evidence>
<evidence type="ECO:0000313" key="2">
    <source>
        <dbReference type="EMBL" id="AEG01751.1"/>
    </source>
</evidence>
<feature type="signal peptide" evidence="1">
    <location>
        <begin position="1"/>
        <end position="22"/>
    </location>
</feature>
<proteinExistence type="predicted"/>
<dbReference type="STRING" id="857087.Metme_3380"/>
<keyword evidence="3" id="KW-1185">Reference proteome</keyword>
<evidence type="ECO:0000313" key="3">
    <source>
        <dbReference type="Proteomes" id="UP000008888"/>
    </source>
</evidence>
<dbReference type="Proteomes" id="UP000008888">
    <property type="component" value="Chromosome"/>
</dbReference>
<dbReference type="KEGG" id="mmt:Metme_3380"/>
<dbReference type="HOGENOM" id="CLU_1553477_0_0_6"/>
<feature type="chain" id="PRO_5003396421" description="Secreted protein" evidence="1">
    <location>
        <begin position="23"/>
        <end position="172"/>
    </location>
</feature>
<reference evidence="2 3" key="1">
    <citation type="journal article" date="2011" name="J. Bacteriol.">
        <title>Complete Genome Sequence of the Aerobic Marine Methanotroph Methylomonas methanica MC09.</title>
        <authorList>
            <person name="Boden R."/>
            <person name="Cunliffe M."/>
            <person name="Scanlan J."/>
            <person name="Moussard H."/>
            <person name="Kits K.D."/>
            <person name="Klotz M.G."/>
            <person name="Jetten M.S."/>
            <person name="Vuilleumier S."/>
            <person name="Han J."/>
            <person name="Peters L."/>
            <person name="Mikhailova N."/>
            <person name="Teshima H."/>
            <person name="Tapia R."/>
            <person name="Kyrpides N."/>
            <person name="Ivanova N."/>
            <person name="Pagani I."/>
            <person name="Cheng J.F."/>
            <person name="Goodwin L."/>
            <person name="Han C."/>
            <person name="Hauser L."/>
            <person name="Land M.L."/>
            <person name="Lapidus A."/>
            <person name="Lucas S."/>
            <person name="Pitluck S."/>
            <person name="Woyke T."/>
            <person name="Stein L."/>
            <person name="Murrell J.C."/>
        </authorList>
    </citation>
    <scope>NUCLEOTIDE SEQUENCE [LARGE SCALE GENOMIC DNA]</scope>
    <source>
        <strain evidence="2 3">MC09</strain>
    </source>
</reference>
<reference key="2">
    <citation type="submission" date="2011-05" db="EMBL/GenBank/DDBJ databases">
        <title>Complete genome sequence of the aerobic marine methanotroph Methylomonas methanica MC09.</title>
        <authorList>
            <person name="Boden R."/>
            <person name="Cunliffe M."/>
            <person name="Scanlan J."/>
            <person name="Moussard H."/>
            <person name="Kits K.D."/>
            <person name="Klotz M."/>
            <person name="Jetten M."/>
            <person name="Vuilleumier S."/>
            <person name="Han J."/>
            <person name="Peters L."/>
            <person name="Mikhailova N."/>
            <person name="Teshima H."/>
            <person name="Tapia R."/>
            <person name="Kyrpides N."/>
            <person name="Ivanova N."/>
            <person name="Pagani I."/>
            <person name="Cheng J.-F."/>
            <person name="Goodwin L."/>
            <person name="Han C."/>
            <person name="Hauser L."/>
            <person name="Land M."/>
            <person name="Lapidus A."/>
            <person name="Lucas S."/>
            <person name="Pitluck S."/>
            <person name="Woyke T."/>
            <person name="Stein L.Y."/>
            <person name="Murrell C."/>
        </authorList>
    </citation>
    <scope>NUCLEOTIDE SEQUENCE</scope>
    <source>
        <strain>MC09</strain>
    </source>
</reference>